<evidence type="ECO:0000256" key="6">
    <source>
        <dbReference type="ARBA" id="ARBA00023136"/>
    </source>
</evidence>
<organism evidence="13 14">
    <name type="scientific">Flavobacterium granuli</name>
    <dbReference type="NCBI Taxonomy" id="280093"/>
    <lineage>
        <taxon>Bacteria</taxon>
        <taxon>Pseudomonadati</taxon>
        <taxon>Bacteroidota</taxon>
        <taxon>Flavobacteriia</taxon>
        <taxon>Flavobacteriales</taxon>
        <taxon>Flavobacteriaceae</taxon>
        <taxon>Flavobacterium</taxon>
    </lineage>
</organism>
<dbReference type="PROSITE" id="PS52016">
    <property type="entry name" value="TONB_DEPENDENT_REC_3"/>
    <property type="match status" value="1"/>
</dbReference>
<feature type="domain" description="TonB-dependent receptor-like beta-barrel" evidence="10">
    <location>
        <begin position="260"/>
        <end position="663"/>
    </location>
</feature>
<protein>
    <submittedName>
        <fullName evidence="13">Iron complex outermembrane recepter protein</fullName>
    </submittedName>
    <submittedName>
        <fullName evidence="12">Iron complex outermembrane receptor protein</fullName>
    </submittedName>
</protein>
<evidence type="ECO:0000313" key="14">
    <source>
        <dbReference type="Proteomes" id="UP000184384"/>
    </source>
</evidence>
<dbReference type="GO" id="GO:0009279">
    <property type="term" value="C:cell outer membrane"/>
    <property type="evidence" value="ECO:0007669"/>
    <property type="project" value="UniProtKB-SubCell"/>
</dbReference>
<name>A0A1M5Q8J3_9FLAO</name>
<keyword evidence="6 8" id="KW-0472">Membrane</keyword>
<proteinExistence type="inferred from homology"/>
<dbReference type="EMBL" id="PVUB01000007">
    <property type="protein sequence ID" value="PRZ22119.1"/>
    <property type="molecule type" value="Genomic_DNA"/>
</dbReference>
<evidence type="ECO:0000256" key="8">
    <source>
        <dbReference type="PROSITE-ProRule" id="PRU01360"/>
    </source>
</evidence>
<dbReference type="PANTHER" id="PTHR30069">
    <property type="entry name" value="TONB-DEPENDENT OUTER MEMBRANE RECEPTOR"/>
    <property type="match status" value="1"/>
</dbReference>
<evidence type="ECO:0000313" key="12">
    <source>
        <dbReference type="EMBL" id="PRZ22119.1"/>
    </source>
</evidence>
<evidence type="ECO:0000256" key="3">
    <source>
        <dbReference type="ARBA" id="ARBA00022452"/>
    </source>
</evidence>
<evidence type="ECO:0000313" key="15">
    <source>
        <dbReference type="Proteomes" id="UP000237771"/>
    </source>
</evidence>
<dbReference type="Gene3D" id="2.40.170.20">
    <property type="entry name" value="TonB-dependent receptor, beta-barrel domain"/>
    <property type="match status" value="1"/>
</dbReference>
<dbReference type="PANTHER" id="PTHR30069:SF49">
    <property type="entry name" value="OUTER MEMBRANE PROTEIN C"/>
    <property type="match status" value="1"/>
</dbReference>
<evidence type="ECO:0000256" key="1">
    <source>
        <dbReference type="ARBA" id="ARBA00004571"/>
    </source>
</evidence>
<dbReference type="AlphaFoldDB" id="A0A1M5Q8J3"/>
<feature type="domain" description="TonB-dependent receptor plug" evidence="11">
    <location>
        <begin position="51"/>
        <end position="152"/>
    </location>
</feature>
<comment type="similarity">
    <text evidence="8 9">Belongs to the TonB-dependent receptor family.</text>
</comment>
<dbReference type="EMBL" id="FQWO01000007">
    <property type="protein sequence ID" value="SHH10405.1"/>
    <property type="molecule type" value="Genomic_DNA"/>
</dbReference>
<evidence type="ECO:0000256" key="5">
    <source>
        <dbReference type="ARBA" id="ARBA00023077"/>
    </source>
</evidence>
<evidence type="ECO:0000259" key="10">
    <source>
        <dbReference type="Pfam" id="PF00593"/>
    </source>
</evidence>
<dbReference type="Proteomes" id="UP000184384">
    <property type="component" value="Unassembled WGS sequence"/>
</dbReference>
<dbReference type="InterPro" id="IPR036942">
    <property type="entry name" value="Beta-barrel_TonB_sf"/>
</dbReference>
<keyword evidence="12" id="KW-0675">Receptor</keyword>
<dbReference type="SUPFAM" id="SSF56935">
    <property type="entry name" value="Porins"/>
    <property type="match status" value="1"/>
</dbReference>
<dbReference type="InterPro" id="IPR037066">
    <property type="entry name" value="Plug_dom_sf"/>
</dbReference>
<dbReference type="RefSeq" id="WP_072944125.1">
    <property type="nucleotide sequence ID" value="NZ_FQWO01000007.1"/>
</dbReference>
<dbReference type="Pfam" id="PF00593">
    <property type="entry name" value="TonB_dep_Rec_b-barrel"/>
    <property type="match status" value="1"/>
</dbReference>
<gene>
    <name evidence="12" type="ORF">BC624_107120</name>
    <name evidence="13" type="ORF">SAMN05443373_107120</name>
</gene>
<keyword evidence="7 8" id="KW-0998">Cell outer membrane</keyword>
<reference evidence="14" key="2">
    <citation type="submission" date="2016-11" db="EMBL/GenBank/DDBJ databases">
        <authorList>
            <person name="Varghese N."/>
            <person name="Submissions S."/>
        </authorList>
    </citation>
    <scope>NUCLEOTIDE SEQUENCE [LARGE SCALE GENOMIC DNA]</scope>
    <source>
        <strain evidence="14">DSM 19729</strain>
    </source>
</reference>
<sequence>MKNTFIVALLWCSVLSFGQTKETTNKQDTVNKKTILLNEVIVTGNTKTDPTLTIVKQDYKEKVVQPKNAGELFSDINGFSLIKRGSYAVDPAFRASQYEQLNVQFDGGTKASHACPNRMDPITTLVNPEEVSKIEIIKGPFSVRYGNTFGGVVNLVTRNAKDSDKKVSGSLSSGYESNGNSLVNMLHLAGNFGKFDISGNLSYRDYGNYKDGDGTEIPSSFKSTSYGLKVGYNFTDNQRLQANFRQNFGRDVLHAGLSMDTDIDDSSIGSLDYKWISDSKTFKGLSAKVYYSFVDHLMSNTRRAAYASTEASSAVNATTYGGKLEAEWNFTERWKLFTGLDMVNISREGGRDRLVKRNMAGMVLPTPMAYYDKVWQDSYNNTFGTFAEAKWFASEKSIFNIGARIDFVTSEARDLDPNFAALYPNLEQRNEANFSGTISYKRLLSPDYTLEIAYGRGTRAANIEERYISYFNIGRDPYEYIGNPNLKAETNNQFELGLTGKETISGFFEQIKFGSSIYYSIYENYIMGVVDETLIRKYNPTTPPIHPKVFRNIENAFKTGFEIFGDIKFATHFNFLTEVAYVYTENKDYQESLPLTPPLVTRLKLGFEKDIFWAAIHYTLTAEQNKISKSYDEIPTSGYEIMDIKAGVTPIKDLNLGMGILNLFDKQYNNHLSYTFNGQTGFSRTPITEIGRNFTVFVNYTF</sequence>
<accession>A0A1M5Q8J3</accession>
<dbReference type="GO" id="GO:0044718">
    <property type="term" value="P:siderophore transmembrane transport"/>
    <property type="evidence" value="ECO:0007669"/>
    <property type="project" value="TreeGrafter"/>
</dbReference>
<dbReference type="GO" id="GO:0015344">
    <property type="term" value="F:siderophore uptake transmembrane transporter activity"/>
    <property type="evidence" value="ECO:0007669"/>
    <property type="project" value="TreeGrafter"/>
</dbReference>
<dbReference type="OrthoDB" id="9759247at2"/>
<keyword evidence="5 9" id="KW-0798">TonB box</keyword>
<dbReference type="STRING" id="280093.SAMN05443373_107120"/>
<evidence type="ECO:0000259" key="11">
    <source>
        <dbReference type="Pfam" id="PF07715"/>
    </source>
</evidence>
<dbReference type="Gene3D" id="2.170.130.10">
    <property type="entry name" value="TonB-dependent receptor, plug domain"/>
    <property type="match status" value="1"/>
</dbReference>
<dbReference type="Proteomes" id="UP000237771">
    <property type="component" value="Unassembled WGS sequence"/>
</dbReference>
<reference evidence="13" key="1">
    <citation type="submission" date="2016-11" db="EMBL/GenBank/DDBJ databases">
        <authorList>
            <person name="Jaros S."/>
            <person name="Januszkiewicz K."/>
            <person name="Wedrychowicz H."/>
        </authorList>
    </citation>
    <scope>NUCLEOTIDE SEQUENCE [LARGE SCALE GENOMIC DNA]</scope>
    <source>
        <strain evidence="13">DSM 19729</strain>
    </source>
</reference>
<keyword evidence="3 8" id="KW-1134">Transmembrane beta strand</keyword>
<evidence type="ECO:0000256" key="2">
    <source>
        <dbReference type="ARBA" id="ARBA00022448"/>
    </source>
</evidence>
<keyword evidence="4 8" id="KW-0812">Transmembrane</keyword>
<dbReference type="InterPro" id="IPR012910">
    <property type="entry name" value="Plug_dom"/>
</dbReference>
<evidence type="ECO:0000256" key="7">
    <source>
        <dbReference type="ARBA" id="ARBA00023237"/>
    </source>
</evidence>
<keyword evidence="15" id="KW-1185">Reference proteome</keyword>
<reference evidence="12 15" key="3">
    <citation type="submission" date="2018-03" db="EMBL/GenBank/DDBJ databases">
        <title>Genomic Encyclopedia of Archaeal and Bacterial Type Strains, Phase II (KMG-II): from individual species to whole genera.</title>
        <authorList>
            <person name="Goeker M."/>
        </authorList>
    </citation>
    <scope>NUCLEOTIDE SEQUENCE [LARGE SCALE GENOMIC DNA]</scope>
    <source>
        <strain evidence="12 15">DSM 17797</strain>
    </source>
</reference>
<dbReference type="InterPro" id="IPR000531">
    <property type="entry name" value="Beta-barrel_TonB"/>
</dbReference>
<dbReference type="Pfam" id="PF07715">
    <property type="entry name" value="Plug"/>
    <property type="match status" value="1"/>
</dbReference>
<evidence type="ECO:0000256" key="9">
    <source>
        <dbReference type="RuleBase" id="RU003357"/>
    </source>
</evidence>
<evidence type="ECO:0000313" key="13">
    <source>
        <dbReference type="EMBL" id="SHH10405.1"/>
    </source>
</evidence>
<dbReference type="InterPro" id="IPR039426">
    <property type="entry name" value="TonB-dep_rcpt-like"/>
</dbReference>
<keyword evidence="2 8" id="KW-0813">Transport</keyword>
<evidence type="ECO:0000256" key="4">
    <source>
        <dbReference type="ARBA" id="ARBA00022692"/>
    </source>
</evidence>
<comment type="subcellular location">
    <subcellularLocation>
        <location evidence="1 8">Cell outer membrane</location>
        <topology evidence="1 8">Multi-pass membrane protein</topology>
    </subcellularLocation>
</comment>